<dbReference type="PANTHER" id="PTHR10619">
    <property type="entry name" value="F-ACTIN-CAPPING PROTEIN SUBUNIT BETA"/>
    <property type="match status" value="1"/>
</dbReference>
<dbReference type="GO" id="GO:0008290">
    <property type="term" value="C:F-actin capping protein complex"/>
    <property type="evidence" value="ECO:0007669"/>
    <property type="project" value="UniProtKB-UniRule"/>
</dbReference>
<comment type="function">
    <text evidence="7">F-actin-capping proteins bind in a Ca(2+)-independent manner to the fast growing ends of actin filaments (barbed end) thereby blocking the exchange of subunits at these ends. Unlike other capping proteins (such as gelsolin and severin), these proteins do not sever actin filaments.</text>
</comment>
<dbReference type="Ensembl" id="ENSCHIT00010005993.1">
    <property type="protein sequence ID" value="ENSCHIP00010004306.1"/>
    <property type="gene ID" value="ENSCHIG00010003112.1"/>
</dbReference>
<dbReference type="InterPro" id="IPR001698">
    <property type="entry name" value="CAPZB"/>
</dbReference>
<dbReference type="FunFam" id="1.20.58.570:FF:000001">
    <property type="entry name" value="F-actin-capping protein subunit beta"/>
    <property type="match status" value="1"/>
</dbReference>
<dbReference type="GO" id="GO:0030036">
    <property type="term" value="P:actin cytoskeleton organization"/>
    <property type="evidence" value="ECO:0007669"/>
    <property type="project" value="InterPro"/>
</dbReference>
<name>A0A8C2NF81_CAPHI</name>
<dbReference type="InterPro" id="IPR043175">
    <property type="entry name" value="CAPZB_N"/>
</dbReference>
<evidence type="ECO:0000256" key="6">
    <source>
        <dbReference type="ARBA" id="ARBA00023212"/>
    </source>
</evidence>
<dbReference type="GO" id="GO:0051016">
    <property type="term" value="P:barbed-end actin filament capping"/>
    <property type="evidence" value="ECO:0007669"/>
    <property type="project" value="UniProtKB-UniRule"/>
</dbReference>
<accession>A0A8C2NF81</accession>
<dbReference type="InterPro" id="IPR019771">
    <property type="entry name" value="F-actin_capping_bsu_CS"/>
</dbReference>
<reference evidence="8" key="2">
    <citation type="submission" date="2025-08" db="UniProtKB">
        <authorList>
            <consortium name="Ensembl"/>
        </authorList>
    </citation>
    <scope>IDENTIFICATION</scope>
</reference>
<dbReference type="GO" id="GO:0051015">
    <property type="term" value="F:actin filament binding"/>
    <property type="evidence" value="ECO:0007669"/>
    <property type="project" value="TreeGrafter"/>
</dbReference>
<dbReference type="GO" id="GO:0005737">
    <property type="term" value="C:cytoplasm"/>
    <property type="evidence" value="ECO:0007669"/>
    <property type="project" value="InterPro"/>
</dbReference>
<dbReference type="Pfam" id="PF01115">
    <property type="entry name" value="F_actin_cap_B"/>
    <property type="match status" value="1"/>
</dbReference>
<evidence type="ECO:0000256" key="5">
    <source>
        <dbReference type="ARBA" id="ARBA00023203"/>
    </source>
</evidence>
<protein>
    <recommendedName>
        <fullName evidence="7">F-actin-capping protein subunit beta</fullName>
    </recommendedName>
</protein>
<dbReference type="SUPFAM" id="SSF90096">
    <property type="entry name" value="Subunits of heterodimeric actin filament capping protein Capz"/>
    <property type="match status" value="1"/>
</dbReference>
<comment type="subunit">
    <text evidence="7">Heterodimer of an alpha and a beta subunit.</text>
</comment>
<dbReference type="GO" id="GO:0000902">
    <property type="term" value="P:cell morphogenesis"/>
    <property type="evidence" value="ECO:0007669"/>
    <property type="project" value="TreeGrafter"/>
</dbReference>
<keyword evidence="3 7" id="KW-0117">Actin capping</keyword>
<keyword evidence="5 7" id="KW-0009">Actin-binding</keyword>
<dbReference type="InterPro" id="IPR037282">
    <property type="entry name" value="CapZ_alpha/beta"/>
</dbReference>
<dbReference type="GO" id="GO:0010591">
    <property type="term" value="P:regulation of lamellipodium assembly"/>
    <property type="evidence" value="ECO:0007669"/>
    <property type="project" value="TreeGrafter"/>
</dbReference>
<evidence type="ECO:0000256" key="1">
    <source>
        <dbReference type="ARBA" id="ARBA00004245"/>
    </source>
</evidence>
<organism evidence="8">
    <name type="scientific">Capra hircus</name>
    <name type="common">Goat</name>
    <dbReference type="NCBI Taxonomy" id="9925"/>
    <lineage>
        <taxon>Eukaryota</taxon>
        <taxon>Metazoa</taxon>
        <taxon>Chordata</taxon>
        <taxon>Craniata</taxon>
        <taxon>Vertebrata</taxon>
        <taxon>Euteleostomi</taxon>
        <taxon>Mammalia</taxon>
        <taxon>Eutheria</taxon>
        <taxon>Laurasiatheria</taxon>
        <taxon>Artiodactyla</taxon>
        <taxon>Ruminantia</taxon>
        <taxon>Pecora</taxon>
        <taxon>Bovidae</taxon>
        <taxon>Caprinae</taxon>
        <taxon>Capra</taxon>
    </lineage>
</organism>
<dbReference type="Gene3D" id="1.20.58.570">
    <property type="match status" value="1"/>
</dbReference>
<dbReference type="GO" id="GO:0051490">
    <property type="term" value="P:negative regulation of filopodium assembly"/>
    <property type="evidence" value="ECO:0007669"/>
    <property type="project" value="TreeGrafter"/>
</dbReference>
<proteinExistence type="inferred from homology"/>
<evidence type="ECO:0000313" key="8">
    <source>
        <dbReference type="Ensembl" id="ENSCHIP00010004306.1"/>
    </source>
</evidence>
<dbReference type="PANTHER" id="PTHR10619:SF0">
    <property type="entry name" value="F-ACTIN-CAPPING PROTEIN SUBUNIT BETA ISOFORMS 1 AND 2"/>
    <property type="match status" value="1"/>
</dbReference>
<evidence type="ECO:0000256" key="3">
    <source>
        <dbReference type="ARBA" id="ARBA00022467"/>
    </source>
</evidence>
<evidence type="ECO:0000256" key="7">
    <source>
        <dbReference type="RuleBase" id="RU365078"/>
    </source>
</evidence>
<keyword evidence="4 7" id="KW-0963">Cytoplasm</keyword>
<reference evidence="8" key="1">
    <citation type="submission" date="2019-03" db="EMBL/GenBank/DDBJ databases">
        <title>Genome sequencing and reference-guided assembly of Black Bengal Goat (Capra hircus).</title>
        <authorList>
            <person name="Siddiki A.Z."/>
            <person name="Baten A."/>
            <person name="Billah M."/>
            <person name="Alam M.A.U."/>
            <person name="Shawrob K.S.M."/>
            <person name="Saha S."/>
            <person name="Chowdhury M."/>
            <person name="Rahman A.H."/>
            <person name="Stear M."/>
            <person name="Miah G."/>
            <person name="Das G.B."/>
            <person name="Hossain M.M."/>
            <person name="Kumkum M."/>
            <person name="Islam M.S."/>
            <person name="Mollah A.M."/>
            <person name="Ahsan A."/>
            <person name="Tusar F."/>
            <person name="Khan M.K.I."/>
        </authorList>
    </citation>
    <scope>NUCLEOTIDE SEQUENCE [LARGE SCALE GENOMIC DNA]</scope>
</reference>
<dbReference type="PROSITE" id="PS00231">
    <property type="entry name" value="F_ACTIN_CAPPING_BETA"/>
    <property type="match status" value="1"/>
</dbReference>
<evidence type="ECO:0000256" key="2">
    <source>
        <dbReference type="ARBA" id="ARBA00006039"/>
    </source>
</evidence>
<sequence length="265" mass="29759">MHPCRRSLPFPLNCQLVKVGTADYGGASDQSDQQLDCALDLMRRLPPQQIEKNLSDLIDLVPSLCEDLLSSVDQPLKIARDKVVGKDYLLCDYNRDGDSYRSPWSNKYDPPLEDGAMPSARLRKLEVEANNAFDQYRDLMQAGKSDERNEASGLLRCRPDAVVPPLEMELRLHLADSWRGGPVFSRFDIYNTPYRIICVYLTRVSTKRPTTQKQKHGSEEAGTEALDVCAAPGASRRRSALSSLSTMCQRFPCSLSNPFKNLWGS</sequence>
<comment type="similarity">
    <text evidence="2 7">Belongs to the F-actin-capping protein beta subunit family.</text>
</comment>
<comment type="subcellular location">
    <subcellularLocation>
        <location evidence="1 7">Cytoplasm</location>
        <location evidence="1 7">Cytoskeleton</location>
    </subcellularLocation>
</comment>
<dbReference type="PRINTS" id="PR00192">
    <property type="entry name" value="FACTINCAPB"/>
</dbReference>
<keyword evidence="6 7" id="KW-0206">Cytoskeleton</keyword>
<dbReference type="AlphaFoldDB" id="A0A8C2NF81"/>
<evidence type="ECO:0000256" key="4">
    <source>
        <dbReference type="ARBA" id="ARBA00022490"/>
    </source>
</evidence>